<evidence type="ECO:0000313" key="3">
    <source>
        <dbReference type="Proteomes" id="UP000299580"/>
    </source>
</evidence>
<protein>
    <submittedName>
        <fullName evidence="2">Fimbrial protein</fullName>
    </submittedName>
</protein>
<dbReference type="PANTHER" id="PTHR40278">
    <property type="entry name" value="DNA UTILIZATION PROTEIN HOFN"/>
    <property type="match status" value="1"/>
</dbReference>
<dbReference type="OrthoDB" id="6434061at2"/>
<reference evidence="2 3" key="1">
    <citation type="submission" date="2018-11" db="EMBL/GenBank/DDBJ databases">
        <title>Genome sequences of Brenneria nigrifluens and Brenneria rubrifaciens.</title>
        <authorList>
            <person name="Poret-Peterson A.T."/>
            <person name="McClean A.E."/>
            <person name="Kluepfel D.A."/>
        </authorList>
    </citation>
    <scope>NUCLEOTIDE SEQUENCE [LARGE SCALE GENOMIC DNA]</scope>
    <source>
        <strain evidence="2 3">6D370</strain>
    </source>
</reference>
<keyword evidence="3" id="KW-1185">Reference proteome</keyword>
<evidence type="ECO:0000313" key="2">
    <source>
        <dbReference type="EMBL" id="QCR07157.1"/>
    </source>
</evidence>
<accession>A0A4P8QK00</accession>
<dbReference type="AlphaFoldDB" id="A0A4P8QK00"/>
<proteinExistence type="predicted"/>
<feature type="transmembrane region" description="Helical" evidence="1">
    <location>
        <begin position="21"/>
        <end position="43"/>
    </location>
</feature>
<evidence type="ECO:0000256" key="1">
    <source>
        <dbReference type="SAM" id="Phobius"/>
    </source>
</evidence>
<dbReference type="InterPro" id="IPR007813">
    <property type="entry name" value="PilN"/>
</dbReference>
<dbReference type="Proteomes" id="UP000299580">
    <property type="component" value="Chromosome"/>
</dbReference>
<dbReference type="RefSeq" id="WP_137712259.1">
    <property type="nucleotide sequence ID" value="NZ_CP034035.1"/>
</dbReference>
<dbReference type="EMBL" id="CP034035">
    <property type="protein sequence ID" value="QCR07157.1"/>
    <property type="molecule type" value="Genomic_DNA"/>
</dbReference>
<keyword evidence="1" id="KW-1133">Transmembrane helix</keyword>
<dbReference type="InterPro" id="IPR052534">
    <property type="entry name" value="Extracell_DNA_Util/SecSys_Comp"/>
</dbReference>
<gene>
    <name evidence="2" type="ORF">EH207_00430</name>
</gene>
<dbReference type="PANTHER" id="PTHR40278:SF1">
    <property type="entry name" value="DNA UTILIZATION PROTEIN HOFN"/>
    <property type="match status" value="1"/>
</dbReference>
<keyword evidence="1" id="KW-0812">Transmembrane</keyword>
<organism evidence="2 3">
    <name type="scientific">Brenneria rubrifaciens</name>
    <dbReference type="NCBI Taxonomy" id="55213"/>
    <lineage>
        <taxon>Bacteria</taxon>
        <taxon>Pseudomonadati</taxon>
        <taxon>Pseudomonadota</taxon>
        <taxon>Gammaproteobacteria</taxon>
        <taxon>Enterobacterales</taxon>
        <taxon>Pectobacteriaceae</taxon>
        <taxon>Brenneria</taxon>
    </lineage>
</organism>
<sequence>MLLVNLLPWRQRRLWQRARNWLVLLLLQLLLVSALFGMIYALWQRQYSLLQRELGEVSVQHRQWVAQYQRTRQVWERWQNYQAQYEADRAGKHHNQRYLNLLEQLSFMMPERLWLTELDDRGTHLSIAGMSENYIDIIKLNLSLARHPTLARVRILNALRQKNGRSLLHFVLQADWQAGEFTSMGAAHD</sequence>
<keyword evidence="1" id="KW-0472">Membrane</keyword>
<dbReference type="Pfam" id="PF05137">
    <property type="entry name" value="PilN"/>
    <property type="match status" value="1"/>
</dbReference>
<name>A0A4P8QK00_9GAMM</name>
<dbReference type="KEGG" id="brb:EH207_00430"/>